<dbReference type="GO" id="GO:0031048">
    <property type="term" value="P:regulatory ncRNA-mediated heterochromatin formation"/>
    <property type="evidence" value="ECO:0007669"/>
    <property type="project" value="TreeGrafter"/>
</dbReference>
<dbReference type="EMBL" id="DQ366901">
    <property type="protein sequence ID" value="ABC96766.1"/>
    <property type="molecule type" value="Genomic_DNA"/>
</dbReference>
<keyword evidence="2" id="KW-0347">Helicase</keyword>
<reference evidence="2" key="1">
    <citation type="submission" date="2006-01" db="EMBL/GenBank/DDBJ databases">
        <authorList>
            <person name="Boualem K."/>
            <person name="Wache Y."/>
            <person name="Cavin J.-F."/>
        </authorList>
    </citation>
    <scope>NUCLEOTIDE SEQUENCE</scope>
</reference>
<dbReference type="InterPro" id="IPR027417">
    <property type="entry name" value="P-loop_NTPase"/>
</dbReference>
<dbReference type="Pfam" id="PF13087">
    <property type="entry name" value="AAA_12"/>
    <property type="match status" value="1"/>
</dbReference>
<keyword evidence="2" id="KW-0378">Hydrolase</keyword>
<dbReference type="PANTHER" id="PTHR10887:SF445">
    <property type="entry name" value="NFX1-TYPE ZINC FINGER-CONTAINING PROTEIN 1"/>
    <property type="match status" value="1"/>
</dbReference>
<feature type="domain" description="DNA2/NAM7 helicase-like C-terminal" evidence="1">
    <location>
        <begin position="40"/>
        <end position="168"/>
    </location>
</feature>
<dbReference type="InterPro" id="IPR045055">
    <property type="entry name" value="DNA2/NAM7-like"/>
</dbReference>
<feature type="non-terminal residue" evidence="2">
    <location>
        <position position="168"/>
    </location>
</feature>
<accession>Q2HY02</accession>
<evidence type="ECO:0000313" key="2">
    <source>
        <dbReference type="EMBL" id="ABC96766.1"/>
    </source>
</evidence>
<name>Q2HY02_PENCA</name>
<evidence type="ECO:0000259" key="1">
    <source>
        <dbReference type="Pfam" id="PF13087"/>
    </source>
</evidence>
<keyword evidence="2" id="KW-0067">ATP-binding</keyword>
<dbReference type="InterPro" id="IPR041679">
    <property type="entry name" value="DNA2/NAM7-like_C"/>
</dbReference>
<feature type="non-terminal residue" evidence="2">
    <location>
        <position position="1"/>
    </location>
</feature>
<organism evidence="2">
    <name type="scientific">Penicillium camembertii</name>
    <dbReference type="NCBI Taxonomy" id="5075"/>
    <lineage>
        <taxon>Eukaryota</taxon>
        <taxon>Fungi</taxon>
        <taxon>Dikarya</taxon>
        <taxon>Ascomycota</taxon>
        <taxon>Pezizomycotina</taxon>
        <taxon>Eurotiomycetes</taxon>
        <taxon>Eurotiomycetidae</taxon>
        <taxon>Eurotiales</taxon>
        <taxon>Aspergillaceae</taxon>
        <taxon>Penicillium</taxon>
    </lineage>
</organism>
<dbReference type="SUPFAM" id="SSF52540">
    <property type="entry name" value="P-loop containing nucleoside triphosphate hydrolases"/>
    <property type="match status" value="1"/>
</dbReference>
<keyword evidence="2" id="KW-0547">Nucleotide-binding</keyword>
<dbReference type="AlphaFoldDB" id="Q2HY02"/>
<dbReference type="GO" id="GO:0004386">
    <property type="term" value="F:helicase activity"/>
    <property type="evidence" value="ECO:0007669"/>
    <property type="project" value="UniProtKB-KW"/>
</dbReference>
<sequence>VLLDSVEHAIHIGDHLQLRPQVQNYELSRENPRGGEKYSLDVSLFERLVESQSAMGLGLPFSTLETQRRMHPSIAQLVRDTLYPQIKDAESVSSYPEVVGMRRRLFWLDHREQEADAANTGPLASSHWNEYEIQMTMAVVNHLVRQGRYHSGDIAVITPYLGQLHRLR</sequence>
<dbReference type="PANTHER" id="PTHR10887">
    <property type="entry name" value="DNA2/NAM7 HELICASE FAMILY"/>
    <property type="match status" value="1"/>
</dbReference>
<proteinExistence type="predicted"/>
<protein>
    <submittedName>
        <fullName evidence="2">Putative NF-X1 finger and helicase domain protein</fullName>
    </submittedName>
</protein>
<dbReference type="GO" id="GO:0031380">
    <property type="term" value="C:nuclear RNA-directed RNA polymerase complex"/>
    <property type="evidence" value="ECO:0007669"/>
    <property type="project" value="TreeGrafter"/>
</dbReference>
<dbReference type="Gene3D" id="3.40.50.300">
    <property type="entry name" value="P-loop containing nucleotide triphosphate hydrolases"/>
    <property type="match status" value="2"/>
</dbReference>